<keyword evidence="3" id="KW-0804">Transcription</keyword>
<feature type="transmembrane region" description="Helical" evidence="4">
    <location>
        <begin position="65"/>
        <end position="87"/>
    </location>
</feature>
<dbReference type="PANTHER" id="PTHR43280:SF29">
    <property type="entry name" value="ARAC-FAMILY TRANSCRIPTIONAL REGULATOR"/>
    <property type="match status" value="1"/>
</dbReference>
<keyword evidence="4" id="KW-1133">Transmembrane helix</keyword>
<keyword evidence="2 6" id="KW-0238">DNA-binding</keyword>
<dbReference type="OrthoDB" id="704028at2"/>
<feature type="transmembrane region" description="Helical" evidence="4">
    <location>
        <begin position="35"/>
        <end position="53"/>
    </location>
</feature>
<dbReference type="AlphaFoldDB" id="A0A239GL19"/>
<feature type="transmembrane region" description="Helical" evidence="4">
    <location>
        <begin position="191"/>
        <end position="211"/>
    </location>
</feature>
<evidence type="ECO:0000313" key="7">
    <source>
        <dbReference type="Proteomes" id="UP000198480"/>
    </source>
</evidence>
<dbReference type="InterPro" id="IPR009057">
    <property type="entry name" value="Homeodomain-like_sf"/>
</dbReference>
<protein>
    <submittedName>
        <fullName evidence="6">AraC-type DNA-binding protein</fullName>
    </submittedName>
</protein>
<keyword evidence="4" id="KW-0812">Transmembrane</keyword>
<sequence length="398" mass="46177">MSNFNLIFLVVTSFYTLLSLIYLVRSLKFRFQDKFICLTLLIYSTFFLTRVLWFNFGFIATNQDLLGVFSPIMFLPAPLFYLAVRNISFGVDVFRKKDLLHFLPALISAIDLIPFYLMPSIEKQDVLDKIMVSYSDVYVHIVGFIPSFYIHLIRLVLIIVYFTIALNLILKSDSIRELKNIEYKYWLKSSLIFLFTLKSLVIIFSISTLFVRVYNQEIPKVQGVLFGLFLVVVSTYVLKNYLKLDLARTAQKTPQKKRSFPVISKLMGIENKVRATNHNSNSDLNEKLKVLFESDQIFLLKDITTISLAGLIGVNSRALPTLLNDVYGCNFKELVNRFRIDYAVLKIEENFLDLQTIEALSDACGYNSRITFFNAFKKEKGYSPNEYWKRFQEGVGRE</sequence>
<keyword evidence="7" id="KW-1185">Reference proteome</keyword>
<dbReference type="SMART" id="SM00342">
    <property type="entry name" value="HTH_ARAC"/>
    <property type="match status" value="1"/>
</dbReference>
<keyword evidence="4" id="KW-0472">Membrane</keyword>
<gene>
    <name evidence="6" type="ORF">SAMN06295967_11724</name>
</gene>
<dbReference type="Gene3D" id="1.10.10.60">
    <property type="entry name" value="Homeodomain-like"/>
    <property type="match status" value="1"/>
</dbReference>
<proteinExistence type="predicted"/>
<name>A0A239GL19_9BACT</name>
<dbReference type="PANTHER" id="PTHR43280">
    <property type="entry name" value="ARAC-FAMILY TRANSCRIPTIONAL REGULATOR"/>
    <property type="match status" value="1"/>
</dbReference>
<accession>A0A239GL19</accession>
<dbReference type="PROSITE" id="PS00041">
    <property type="entry name" value="HTH_ARAC_FAMILY_1"/>
    <property type="match status" value="1"/>
</dbReference>
<evidence type="ECO:0000313" key="6">
    <source>
        <dbReference type="EMBL" id="SNS69867.1"/>
    </source>
</evidence>
<feature type="domain" description="HTH araC/xylS-type" evidence="5">
    <location>
        <begin position="286"/>
        <end position="390"/>
    </location>
</feature>
<organism evidence="6 7">
    <name type="scientific">Belliella buryatensis</name>
    <dbReference type="NCBI Taxonomy" id="1500549"/>
    <lineage>
        <taxon>Bacteria</taxon>
        <taxon>Pseudomonadati</taxon>
        <taxon>Bacteroidota</taxon>
        <taxon>Cytophagia</taxon>
        <taxon>Cytophagales</taxon>
        <taxon>Cyclobacteriaceae</taxon>
        <taxon>Belliella</taxon>
    </lineage>
</organism>
<evidence type="ECO:0000256" key="3">
    <source>
        <dbReference type="ARBA" id="ARBA00023163"/>
    </source>
</evidence>
<dbReference type="SUPFAM" id="SSF46689">
    <property type="entry name" value="Homeodomain-like"/>
    <property type="match status" value="1"/>
</dbReference>
<keyword evidence="1" id="KW-0805">Transcription regulation</keyword>
<dbReference type="PROSITE" id="PS01124">
    <property type="entry name" value="HTH_ARAC_FAMILY_2"/>
    <property type="match status" value="1"/>
</dbReference>
<reference evidence="7" key="1">
    <citation type="submission" date="2017-06" db="EMBL/GenBank/DDBJ databases">
        <authorList>
            <person name="Varghese N."/>
            <person name="Submissions S."/>
        </authorList>
    </citation>
    <scope>NUCLEOTIDE SEQUENCE [LARGE SCALE GENOMIC DNA]</scope>
    <source>
        <strain evidence="7">5C</strain>
    </source>
</reference>
<dbReference type="GO" id="GO:0003700">
    <property type="term" value="F:DNA-binding transcription factor activity"/>
    <property type="evidence" value="ECO:0007669"/>
    <property type="project" value="InterPro"/>
</dbReference>
<evidence type="ECO:0000259" key="5">
    <source>
        <dbReference type="PROSITE" id="PS01124"/>
    </source>
</evidence>
<dbReference type="Pfam" id="PF12833">
    <property type="entry name" value="HTH_18"/>
    <property type="match status" value="1"/>
</dbReference>
<evidence type="ECO:0000256" key="4">
    <source>
        <dbReference type="SAM" id="Phobius"/>
    </source>
</evidence>
<feature type="transmembrane region" description="Helical" evidence="4">
    <location>
        <begin position="6"/>
        <end position="23"/>
    </location>
</feature>
<dbReference type="GO" id="GO:0043565">
    <property type="term" value="F:sequence-specific DNA binding"/>
    <property type="evidence" value="ECO:0007669"/>
    <property type="project" value="InterPro"/>
</dbReference>
<feature type="transmembrane region" description="Helical" evidence="4">
    <location>
        <begin position="223"/>
        <end position="242"/>
    </location>
</feature>
<dbReference type="InterPro" id="IPR018060">
    <property type="entry name" value="HTH_AraC"/>
</dbReference>
<dbReference type="InterPro" id="IPR018062">
    <property type="entry name" value="HTH_AraC-typ_CS"/>
</dbReference>
<evidence type="ECO:0000256" key="2">
    <source>
        <dbReference type="ARBA" id="ARBA00023125"/>
    </source>
</evidence>
<feature type="transmembrane region" description="Helical" evidence="4">
    <location>
        <begin position="137"/>
        <end position="170"/>
    </location>
</feature>
<dbReference type="Proteomes" id="UP000198480">
    <property type="component" value="Unassembled WGS sequence"/>
</dbReference>
<dbReference type="EMBL" id="FZOK01000017">
    <property type="protein sequence ID" value="SNS69867.1"/>
    <property type="molecule type" value="Genomic_DNA"/>
</dbReference>
<evidence type="ECO:0000256" key="1">
    <source>
        <dbReference type="ARBA" id="ARBA00023015"/>
    </source>
</evidence>
<feature type="transmembrane region" description="Helical" evidence="4">
    <location>
        <begin position="99"/>
        <end position="117"/>
    </location>
</feature>